<evidence type="ECO:0000256" key="10">
    <source>
        <dbReference type="ARBA" id="ARBA00023145"/>
    </source>
</evidence>
<evidence type="ECO:0000256" key="7">
    <source>
        <dbReference type="ARBA" id="ARBA00022801"/>
    </source>
</evidence>
<comment type="caution">
    <text evidence="14">The sequence shown here is derived from an EMBL/GenBank/DDBJ whole genome shotgun (WGS) entry which is preliminary data.</text>
</comment>
<evidence type="ECO:0000256" key="11">
    <source>
        <dbReference type="PIRSR" id="PIRSR601384-1"/>
    </source>
</evidence>
<dbReference type="InterPro" id="IPR024079">
    <property type="entry name" value="MetalloPept_cat_dom_sf"/>
</dbReference>
<feature type="binding site" evidence="12">
    <location>
        <position position="306"/>
    </location>
    <ligand>
        <name>Zn(2+)</name>
        <dbReference type="ChEBI" id="CHEBI:29105"/>
        <note>catalytic</note>
    </ligand>
</feature>
<keyword evidence="6 13" id="KW-0732">Signal</keyword>
<evidence type="ECO:0000256" key="4">
    <source>
        <dbReference type="ARBA" id="ARBA00022685"/>
    </source>
</evidence>
<evidence type="ECO:0000256" key="5">
    <source>
        <dbReference type="ARBA" id="ARBA00022723"/>
    </source>
</evidence>
<evidence type="ECO:0000256" key="2">
    <source>
        <dbReference type="ARBA" id="ARBA00010279"/>
    </source>
</evidence>
<evidence type="ECO:0000256" key="8">
    <source>
        <dbReference type="ARBA" id="ARBA00022833"/>
    </source>
</evidence>
<keyword evidence="8 12" id="KW-0862">Zinc</keyword>
<feature type="chain" id="PRO_5040529267" description="Neutral protease 2" evidence="13">
    <location>
        <begin position="19"/>
        <end position="351"/>
    </location>
</feature>
<protein>
    <recommendedName>
        <fullName evidence="13">Neutral protease 2</fullName>
        <ecNumber evidence="13">3.4.24.39</ecNumber>
    </recommendedName>
    <alternativeName>
        <fullName evidence="13">Deuterolysin</fullName>
    </alternativeName>
</protein>
<comment type="subcellular location">
    <subcellularLocation>
        <location evidence="13">Secreted</location>
    </subcellularLocation>
</comment>
<keyword evidence="15" id="KW-1185">Reference proteome</keyword>
<dbReference type="PANTHER" id="PTHR37016:SF3">
    <property type="entry name" value="NEUTRAL PROTEASE 2-RELATED"/>
    <property type="match status" value="1"/>
</dbReference>
<dbReference type="CDD" id="cd11008">
    <property type="entry name" value="M35_deuterolysin_like"/>
    <property type="match status" value="1"/>
</dbReference>
<dbReference type="Proteomes" id="UP000799772">
    <property type="component" value="Unassembled WGS sequence"/>
</dbReference>
<dbReference type="GO" id="GO:0046872">
    <property type="term" value="F:metal ion binding"/>
    <property type="evidence" value="ECO:0007669"/>
    <property type="project" value="UniProtKB-KW"/>
</dbReference>
<gene>
    <name evidence="14" type="ORF">NA57DRAFT_71564</name>
</gene>
<feature type="binding site" evidence="12">
    <location>
        <position position="310"/>
    </location>
    <ligand>
        <name>Zn(2+)</name>
        <dbReference type="ChEBI" id="CHEBI:29105"/>
        <note>catalytic</note>
    </ligand>
</feature>
<evidence type="ECO:0000256" key="6">
    <source>
        <dbReference type="ARBA" id="ARBA00022729"/>
    </source>
</evidence>
<evidence type="ECO:0000313" key="15">
    <source>
        <dbReference type="Proteomes" id="UP000799772"/>
    </source>
</evidence>
<dbReference type="GO" id="GO:0006508">
    <property type="term" value="P:proteolysis"/>
    <property type="evidence" value="ECO:0007669"/>
    <property type="project" value="UniProtKB-KW"/>
</dbReference>
<keyword evidence="4 13" id="KW-0165">Cleavage on pair of basic residues</keyword>
<comment type="catalytic activity">
    <reaction evidence="1 13">
        <text>Preferential cleavage of bonds with hydrophobic residues in P1'. Also 3-Asn-|-Gln-4 and 8-Gly-|-Ser-9 bonds in insulin B chain.</text>
        <dbReference type="EC" id="3.4.24.39"/>
    </reaction>
</comment>
<dbReference type="AlphaFoldDB" id="A0A9P4IJ81"/>
<reference evidence="14" key="1">
    <citation type="journal article" date="2020" name="Stud. Mycol.">
        <title>101 Dothideomycetes genomes: a test case for predicting lifestyles and emergence of pathogens.</title>
        <authorList>
            <person name="Haridas S."/>
            <person name="Albert R."/>
            <person name="Binder M."/>
            <person name="Bloem J."/>
            <person name="Labutti K."/>
            <person name="Salamov A."/>
            <person name="Andreopoulos B."/>
            <person name="Baker S."/>
            <person name="Barry K."/>
            <person name="Bills G."/>
            <person name="Bluhm B."/>
            <person name="Cannon C."/>
            <person name="Castanera R."/>
            <person name="Culley D."/>
            <person name="Daum C."/>
            <person name="Ezra D."/>
            <person name="Gonzalez J."/>
            <person name="Henrissat B."/>
            <person name="Kuo A."/>
            <person name="Liang C."/>
            <person name="Lipzen A."/>
            <person name="Lutzoni F."/>
            <person name="Magnuson J."/>
            <person name="Mondo S."/>
            <person name="Nolan M."/>
            <person name="Ohm R."/>
            <person name="Pangilinan J."/>
            <person name="Park H.-J."/>
            <person name="Ramirez L."/>
            <person name="Alfaro M."/>
            <person name="Sun H."/>
            <person name="Tritt A."/>
            <person name="Yoshinaga Y."/>
            <person name="Zwiers L.-H."/>
            <person name="Turgeon B."/>
            <person name="Goodwin S."/>
            <person name="Spatafora J."/>
            <person name="Crous P."/>
            <person name="Grigoriev I."/>
        </authorList>
    </citation>
    <scope>NUCLEOTIDE SEQUENCE</scope>
    <source>
        <strain evidence="14">CBS 133067</strain>
    </source>
</reference>
<dbReference type="InterPro" id="IPR001384">
    <property type="entry name" value="Peptidase_M35"/>
</dbReference>
<comment type="cofactor">
    <cofactor evidence="12 13">
        <name>Zn(2+)</name>
        <dbReference type="ChEBI" id="CHEBI:29105"/>
    </cofactor>
    <text evidence="12 13">Binds 1 zinc ion per subunit.</text>
</comment>
<keyword evidence="9 13" id="KW-0482">Metalloprotease</keyword>
<organism evidence="14 15">
    <name type="scientific">Rhizodiscina lignyota</name>
    <dbReference type="NCBI Taxonomy" id="1504668"/>
    <lineage>
        <taxon>Eukaryota</taxon>
        <taxon>Fungi</taxon>
        <taxon>Dikarya</taxon>
        <taxon>Ascomycota</taxon>
        <taxon>Pezizomycotina</taxon>
        <taxon>Dothideomycetes</taxon>
        <taxon>Pleosporomycetidae</taxon>
        <taxon>Aulographales</taxon>
        <taxon>Rhizodiscinaceae</taxon>
        <taxon>Rhizodiscina</taxon>
    </lineage>
</organism>
<name>A0A9P4IJ81_9PEZI</name>
<dbReference type="PANTHER" id="PTHR37016">
    <property type="match status" value="1"/>
</dbReference>
<keyword evidence="3 13" id="KW-0645">Protease</keyword>
<comment type="similarity">
    <text evidence="2 13">Belongs to the peptidase M35 family.</text>
</comment>
<dbReference type="GO" id="GO:0005576">
    <property type="term" value="C:extracellular region"/>
    <property type="evidence" value="ECO:0007669"/>
    <property type="project" value="UniProtKB-SubCell"/>
</dbReference>
<evidence type="ECO:0000313" key="14">
    <source>
        <dbReference type="EMBL" id="KAF2102575.1"/>
    </source>
</evidence>
<dbReference type="Pfam" id="PF02102">
    <property type="entry name" value="Peptidase_M35"/>
    <property type="match status" value="1"/>
</dbReference>
<keyword evidence="10" id="KW-0865">Zymogen</keyword>
<proteinExistence type="inferred from homology"/>
<dbReference type="Gene3D" id="2.60.40.2970">
    <property type="match status" value="1"/>
</dbReference>
<keyword evidence="7 13" id="KW-0378">Hydrolase</keyword>
<dbReference type="PRINTS" id="PR00768">
    <property type="entry name" value="DEUTEROLYSIN"/>
</dbReference>
<feature type="signal peptide" evidence="13">
    <location>
        <begin position="1"/>
        <end position="18"/>
    </location>
</feature>
<evidence type="ECO:0000256" key="9">
    <source>
        <dbReference type="ARBA" id="ARBA00023049"/>
    </source>
</evidence>
<evidence type="ECO:0000256" key="12">
    <source>
        <dbReference type="PIRSR" id="PIRSR601384-2"/>
    </source>
</evidence>
<comment type="function">
    <text evidence="13">Secreted metalloproteinase that allows assimilation of proteinaceous substrates. Shows high activities on basic nuclear substrates such as histone and protamine.</text>
</comment>
<evidence type="ECO:0000256" key="1">
    <source>
        <dbReference type="ARBA" id="ARBA00001187"/>
    </source>
</evidence>
<dbReference type="SUPFAM" id="SSF55486">
    <property type="entry name" value="Metalloproteases ('zincins'), catalytic domain"/>
    <property type="match status" value="1"/>
</dbReference>
<feature type="active site" evidence="11">
    <location>
        <position position="307"/>
    </location>
</feature>
<evidence type="ECO:0000256" key="3">
    <source>
        <dbReference type="ARBA" id="ARBA00022670"/>
    </source>
</evidence>
<keyword evidence="13" id="KW-0964">Secreted</keyword>
<dbReference type="EMBL" id="ML978122">
    <property type="protein sequence ID" value="KAF2102575.1"/>
    <property type="molecule type" value="Genomic_DNA"/>
</dbReference>
<sequence length="351" mass="36206">MKGFTTIALAALVALGSSAVLDRRASGLSVELTATGNSKVKATVTNDGAEDLNLLSVGTMLDTAESVEKVKVYSAEAKIAFTGIRKRVNIDNLSADAFTPLAAGSSMEFEVDIASVHDLSDGGIYSVLAQGALPYATANSTTLSGAAVPFVSNTLKMDVNGAEAAKVEKAVKVLDKRTIVSSDCSGSEASDLRSALSNCVSLANAAASAATSGSASKFQEYFKSTSSSVRSEVANCLSEVADECSSSTSGSTDYYCEDIYGGCSSDVLAYTVPSQEAIVSCPLYFNDLPILTSTCHAQDMSTTTIHEMTHALCGTLDLGYGYQAATSLSSSQAVDNADSYALYANAIHVGC</sequence>
<dbReference type="InterPro" id="IPR050414">
    <property type="entry name" value="Fungal_M35_metalloproteases"/>
</dbReference>
<dbReference type="EC" id="3.4.24.39" evidence="13"/>
<keyword evidence="5 12" id="KW-0479">Metal-binding</keyword>
<dbReference type="Gene3D" id="3.40.390.10">
    <property type="entry name" value="Collagenase (Catalytic Domain)"/>
    <property type="match status" value="1"/>
</dbReference>
<dbReference type="OrthoDB" id="412874at2759"/>
<dbReference type="GO" id="GO:0004222">
    <property type="term" value="F:metalloendopeptidase activity"/>
    <property type="evidence" value="ECO:0007669"/>
    <property type="project" value="InterPro"/>
</dbReference>
<accession>A0A9P4IJ81</accession>
<evidence type="ECO:0000256" key="13">
    <source>
        <dbReference type="RuleBase" id="RU361126"/>
    </source>
</evidence>
<feature type="binding site" evidence="12">
    <location>
        <position position="317"/>
    </location>
    <ligand>
        <name>Zn(2+)</name>
        <dbReference type="ChEBI" id="CHEBI:29105"/>
        <note>catalytic</note>
    </ligand>
</feature>